<keyword evidence="9 12" id="KW-0862">Zinc</keyword>
<dbReference type="PANTHER" id="PTHR12681">
    <property type="entry name" value="ZINC FINGER-CONTAINING PROTEIN P48ZNF"/>
    <property type="match status" value="1"/>
</dbReference>
<sequence length="404" mass="45751">MPPPSKKPAANKESKKTQEKKKEKIVEDKTFGLKNKKGAKTQKFIQQVQKQVKGNLKANEPPKISKKEEKKKELEELNAIFRPVTTQKVEKGVDPKSVLCAFFKQGQCTKGDKCKFSHDLKVEKRAEKKSVYVDLRDEKDGGMENWDEQTLRDAVEKKHGAANKTKPPTDIICKFFIEALENNKYGWFWECPNGGKQCHYRHALPPGFVLQKDKKKAESKPVIAMEELVEVERSKLPHDLPKLTLESFLQWKKRKIAERKAQAAEQEASKKAEFKAGRHIGLSGRDMFTFNPELAQDSAYDEDEAAFDITARDDDDDTENVGEVKEIRLDDLASLAREANDDGGTKTYGKRSFQTTSDPDAGQHQDDSDGDTKKETEDVDLSALSGQDMNKLMENLDINELVDS</sequence>
<evidence type="ECO:0000256" key="11">
    <source>
        <dbReference type="ARBA" id="ARBA00023242"/>
    </source>
</evidence>
<keyword evidence="10" id="KW-0175">Coiled coil</keyword>
<dbReference type="InterPro" id="IPR000571">
    <property type="entry name" value="Znf_CCCH"/>
</dbReference>
<dbReference type="GO" id="GO:0008270">
    <property type="term" value="F:zinc ion binding"/>
    <property type="evidence" value="ECO:0007669"/>
    <property type="project" value="UniProtKB-KW"/>
</dbReference>
<feature type="region of interest" description="Disordered" evidence="13">
    <location>
        <begin position="336"/>
        <end position="388"/>
    </location>
</feature>
<evidence type="ECO:0000256" key="13">
    <source>
        <dbReference type="SAM" id="MobiDB-lite"/>
    </source>
</evidence>
<dbReference type="GO" id="GO:0003729">
    <property type="term" value="F:mRNA binding"/>
    <property type="evidence" value="ECO:0007669"/>
    <property type="project" value="TreeGrafter"/>
</dbReference>
<keyword evidence="8 12" id="KW-0863">Zinc-finger</keyword>
<dbReference type="FunFam" id="4.10.1000.10:FF:000050">
    <property type="entry name" value="AGAP008634-PA"/>
    <property type="match status" value="1"/>
</dbReference>
<feature type="compositionally biased region" description="Basic and acidic residues" evidence="13">
    <location>
        <begin position="10"/>
        <end position="29"/>
    </location>
</feature>
<evidence type="ECO:0000313" key="15">
    <source>
        <dbReference type="EMBL" id="MDE48958.1"/>
    </source>
</evidence>
<dbReference type="SMART" id="SM00356">
    <property type="entry name" value="ZnF_C3H1"/>
    <property type="match status" value="2"/>
</dbReference>
<dbReference type="Pfam" id="PF00642">
    <property type="entry name" value="zf-CCCH"/>
    <property type="match status" value="1"/>
</dbReference>
<evidence type="ECO:0000256" key="3">
    <source>
        <dbReference type="ARBA" id="ARBA00010043"/>
    </source>
</evidence>
<keyword evidence="7" id="KW-0677">Repeat</keyword>
<keyword evidence="5" id="KW-0963">Cytoplasm</keyword>
<evidence type="ECO:0000256" key="6">
    <source>
        <dbReference type="ARBA" id="ARBA00022723"/>
    </source>
</evidence>
<evidence type="ECO:0000256" key="1">
    <source>
        <dbReference type="ARBA" id="ARBA00004123"/>
    </source>
</evidence>
<dbReference type="Gene3D" id="4.10.1000.10">
    <property type="entry name" value="Zinc finger, CCCH-type"/>
    <property type="match status" value="1"/>
</dbReference>
<keyword evidence="11" id="KW-0539">Nucleus</keyword>
<evidence type="ECO:0000256" key="10">
    <source>
        <dbReference type="ARBA" id="ARBA00023054"/>
    </source>
</evidence>
<dbReference type="Gene3D" id="6.20.400.10">
    <property type="match status" value="1"/>
</dbReference>
<comment type="similarity">
    <text evidence="3">Belongs to the ZC3H15/TMA46 family.</text>
</comment>
<dbReference type="GO" id="GO:0005634">
    <property type="term" value="C:nucleus"/>
    <property type="evidence" value="ECO:0007669"/>
    <property type="project" value="UniProtKB-SubCell"/>
</dbReference>
<dbReference type="SUPFAM" id="SSF90229">
    <property type="entry name" value="CCCH zinc finger"/>
    <property type="match status" value="1"/>
</dbReference>
<protein>
    <recommendedName>
        <fullName evidence="4">Zinc finger CCCH domain-containing protein 15</fullName>
    </recommendedName>
</protein>
<evidence type="ECO:0000256" key="8">
    <source>
        <dbReference type="ARBA" id="ARBA00022771"/>
    </source>
</evidence>
<dbReference type="AlphaFoldDB" id="A0A6G1SEY1"/>
<comment type="subcellular location">
    <subcellularLocation>
        <location evidence="2">Cytoplasm</location>
    </subcellularLocation>
    <subcellularLocation>
        <location evidence="1">Nucleus</location>
    </subcellularLocation>
</comment>
<feature type="domain" description="C3H1-type" evidence="14">
    <location>
        <begin position="94"/>
        <end position="121"/>
    </location>
</feature>
<name>A0A6G1SEY1_9ACAR</name>
<feature type="region of interest" description="Disordered" evidence="13">
    <location>
        <begin position="1"/>
        <end position="29"/>
    </location>
</feature>
<proteinExistence type="inferred from homology"/>
<dbReference type="PROSITE" id="PS50103">
    <property type="entry name" value="ZF_C3H1"/>
    <property type="match status" value="2"/>
</dbReference>
<evidence type="ECO:0000256" key="9">
    <source>
        <dbReference type="ARBA" id="ARBA00022833"/>
    </source>
</evidence>
<organism evidence="15">
    <name type="scientific">Aceria tosichella</name>
    <name type="common">wheat curl mite</name>
    <dbReference type="NCBI Taxonomy" id="561515"/>
    <lineage>
        <taxon>Eukaryota</taxon>
        <taxon>Metazoa</taxon>
        <taxon>Ecdysozoa</taxon>
        <taxon>Arthropoda</taxon>
        <taxon>Chelicerata</taxon>
        <taxon>Arachnida</taxon>
        <taxon>Acari</taxon>
        <taxon>Acariformes</taxon>
        <taxon>Trombidiformes</taxon>
        <taxon>Prostigmata</taxon>
        <taxon>Eupodina</taxon>
        <taxon>Eriophyoidea</taxon>
        <taxon>Eriophyidae</taxon>
        <taxon>Eriophyinae</taxon>
        <taxon>Aceriini</taxon>
        <taxon>Aceria</taxon>
    </lineage>
</organism>
<evidence type="ECO:0000256" key="7">
    <source>
        <dbReference type="ARBA" id="ARBA00022737"/>
    </source>
</evidence>
<evidence type="ECO:0000256" key="4">
    <source>
        <dbReference type="ARBA" id="ARBA00015073"/>
    </source>
</evidence>
<reference evidence="15" key="1">
    <citation type="submission" date="2018-10" db="EMBL/GenBank/DDBJ databases">
        <title>Transcriptome assembly of Aceria tosichella (Wheat curl mite) Type 2.</title>
        <authorList>
            <person name="Scully E.D."/>
            <person name="Geib S.M."/>
            <person name="Palmer N.A."/>
            <person name="Gupta A.K."/>
            <person name="Sarath G."/>
            <person name="Tatineni S."/>
        </authorList>
    </citation>
    <scope>NUCLEOTIDE SEQUENCE</scope>
    <source>
        <strain evidence="15">LincolnNE</strain>
    </source>
</reference>
<keyword evidence="6 12" id="KW-0479">Metal-binding</keyword>
<gene>
    <name evidence="15" type="ORF">g.14936</name>
</gene>
<evidence type="ECO:0000259" key="14">
    <source>
        <dbReference type="PROSITE" id="PS50103"/>
    </source>
</evidence>
<feature type="domain" description="C3H1-type" evidence="14">
    <location>
        <begin position="167"/>
        <end position="205"/>
    </location>
</feature>
<feature type="compositionally biased region" description="Basic and acidic residues" evidence="13">
    <location>
        <begin position="361"/>
        <end position="376"/>
    </location>
</feature>
<evidence type="ECO:0000256" key="5">
    <source>
        <dbReference type="ARBA" id="ARBA00022490"/>
    </source>
</evidence>
<accession>A0A6G1SEY1</accession>
<evidence type="ECO:0000256" key="2">
    <source>
        <dbReference type="ARBA" id="ARBA00004496"/>
    </source>
</evidence>
<feature type="zinc finger region" description="C3H1-type" evidence="12">
    <location>
        <begin position="167"/>
        <end position="205"/>
    </location>
</feature>
<dbReference type="PANTHER" id="PTHR12681:SF0">
    <property type="entry name" value="ZINC FINGER CCCH DOMAIN-CONTAINING PROTEIN 15"/>
    <property type="match status" value="1"/>
</dbReference>
<dbReference type="GO" id="GO:0005829">
    <property type="term" value="C:cytosol"/>
    <property type="evidence" value="ECO:0007669"/>
    <property type="project" value="TreeGrafter"/>
</dbReference>
<evidence type="ECO:0000256" key="12">
    <source>
        <dbReference type="PROSITE-ProRule" id="PRU00723"/>
    </source>
</evidence>
<dbReference type="EMBL" id="GGYP01004187">
    <property type="protein sequence ID" value="MDE48958.1"/>
    <property type="molecule type" value="Transcribed_RNA"/>
</dbReference>
<feature type="zinc finger region" description="C3H1-type" evidence="12">
    <location>
        <begin position="94"/>
        <end position="121"/>
    </location>
</feature>
<dbReference type="InterPro" id="IPR036855">
    <property type="entry name" value="Znf_CCCH_sf"/>
</dbReference>
<dbReference type="Pfam" id="PF16543">
    <property type="entry name" value="DFRP_C"/>
    <property type="match status" value="1"/>
</dbReference>
<dbReference type="GO" id="GO:0002181">
    <property type="term" value="P:cytoplasmic translation"/>
    <property type="evidence" value="ECO:0007669"/>
    <property type="project" value="TreeGrafter"/>
</dbReference>
<dbReference type="InterPro" id="IPR032378">
    <property type="entry name" value="ZC3H15/TMA46_C"/>
</dbReference>